<reference evidence="17" key="1">
    <citation type="submission" date="2010-11" db="EMBL/GenBank/DDBJ databases">
        <title>The complete genome of Mahella australiensis DSM 15567.</title>
        <authorList>
            <consortium name="US DOE Joint Genome Institute (JGI-PGF)"/>
            <person name="Lucas S."/>
            <person name="Copeland A."/>
            <person name="Lapidus A."/>
            <person name="Bruce D."/>
            <person name="Goodwin L."/>
            <person name="Pitluck S."/>
            <person name="Kyrpides N."/>
            <person name="Mavromatis K."/>
            <person name="Pagani I."/>
            <person name="Ivanova N."/>
            <person name="Teshima H."/>
            <person name="Brettin T."/>
            <person name="Detter J.C."/>
            <person name="Han C."/>
            <person name="Tapia R."/>
            <person name="Land M."/>
            <person name="Hauser L."/>
            <person name="Markowitz V."/>
            <person name="Cheng J.-F."/>
            <person name="Hugenholtz P."/>
            <person name="Woyke T."/>
            <person name="Wu D."/>
            <person name="Spring S."/>
            <person name="Pukall R."/>
            <person name="Steenblock K."/>
            <person name="Schneider S."/>
            <person name="Klenk H.-P."/>
            <person name="Eisen J.A."/>
        </authorList>
    </citation>
    <scope>NUCLEOTIDE SEQUENCE [LARGE SCALE GENOMIC DNA]</scope>
    <source>
        <strain evidence="17">DSM 15567 / CIP 107919 / 50-1 BON</strain>
    </source>
</reference>
<dbReference type="InterPro" id="IPR004393">
    <property type="entry name" value="NadC"/>
</dbReference>
<dbReference type="Proteomes" id="UP000008457">
    <property type="component" value="Chromosome"/>
</dbReference>
<accession>F3ZVH6</accession>
<dbReference type="NCBIfam" id="TIGR00078">
    <property type="entry name" value="nadC"/>
    <property type="match status" value="1"/>
</dbReference>
<gene>
    <name evidence="16" type="ordered locus">Mahau_1141</name>
</gene>
<sequence>MIPIIDRFIAKKHIERYLEEDLGWGDITTDLLVDLKVTAHAYIKAKESGVIAGLPVAEMVYNTLDPAIQFIPLVQDGFFIDTQTVIAEVKGPMNPILKGERLCLNLLQRMSGIATYTRRLSDMIKPYKAELTDTRKTAPGLRYFDRYAVAVGGGINHRYNLADAVLIKDNHIKLAGGVKAALSKVQSNLSHTMKIEIEVEGLQQLQQAIECHADIILLDNMPLDMMRRAVEITAGRAILEASGNIDESNIADVAATGIDIISSGALTHSVNALDISMRIE</sequence>
<keyword evidence="17" id="KW-1185">Reference proteome</keyword>
<dbReference type="FunFam" id="3.90.1170.20:FF:000001">
    <property type="entry name" value="Nicotinate-nucleotide diphosphorylase (Carboxylating)"/>
    <property type="match status" value="1"/>
</dbReference>
<dbReference type="FunFam" id="3.20.20.70:FF:000030">
    <property type="entry name" value="Nicotinate-nucleotide pyrophosphorylase, carboxylating"/>
    <property type="match status" value="1"/>
</dbReference>
<dbReference type="PIRSF" id="PIRSF006250">
    <property type="entry name" value="NadC_ModD"/>
    <property type="match status" value="1"/>
</dbReference>
<dbReference type="InterPro" id="IPR002638">
    <property type="entry name" value="Quinolinate_PRibosylTrfase_C"/>
</dbReference>
<evidence type="ECO:0000256" key="3">
    <source>
        <dbReference type="ARBA" id="ARBA00009400"/>
    </source>
</evidence>
<dbReference type="Pfam" id="PF01729">
    <property type="entry name" value="QRPTase_C"/>
    <property type="match status" value="1"/>
</dbReference>
<dbReference type="Gene3D" id="3.90.1170.20">
    <property type="entry name" value="Quinolinate phosphoribosyl transferase, N-terminal domain"/>
    <property type="match status" value="1"/>
</dbReference>
<feature type="binding site" evidence="13">
    <location>
        <position position="219"/>
    </location>
    <ligand>
        <name>substrate</name>
    </ligand>
</feature>
<name>F3ZVH6_MAHA5</name>
<protein>
    <recommendedName>
        <fullName evidence="11">Probable nicotinate-nucleotide pyrophosphorylase [carboxylating]</fullName>
        <ecNumber evidence="5">2.4.2.19</ecNumber>
    </recommendedName>
    <alternativeName>
        <fullName evidence="9">Quinolinate phosphoribosyltransferase [decarboxylating]</fullName>
    </alternativeName>
</protein>
<comment type="subunit">
    <text evidence="4">Hexamer formed by 3 homodimers.</text>
</comment>
<evidence type="ECO:0000313" key="16">
    <source>
        <dbReference type="EMBL" id="AEE96338.1"/>
    </source>
</evidence>
<feature type="binding site" evidence="13">
    <location>
        <position position="198"/>
    </location>
    <ligand>
        <name>substrate</name>
    </ligand>
</feature>
<dbReference type="EC" id="2.4.2.19" evidence="5"/>
<evidence type="ECO:0000259" key="14">
    <source>
        <dbReference type="Pfam" id="PF01729"/>
    </source>
</evidence>
<comment type="pathway">
    <text evidence="2">Cofactor biosynthesis; NAD(+) biosynthesis; nicotinate D-ribonucleotide from quinolinate: step 1/1.</text>
</comment>
<dbReference type="HOGENOM" id="CLU_039622_0_1_9"/>
<evidence type="ECO:0000256" key="13">
    <source>
        <dbReference type="PIRSR" id="PIRSR006250-1"/>
    </source>
</evidence>
<comment type="similarity">
    <text evidence="3 12">Belongs to the NadC/ModD family.</text>
</comment>
<keyword evidence="7 12" id="KW-0328">Glycosyltransferase</keyword>
<feature type="binding site" evidence="13">
    <location>
        <begin position="242"/>
        <end position="244"/>
    </location>
    <ligand>
        <name>substrate</name>
    </ligand>
</feature>
<comment type="function">
    <text evidence="1">Involved in the catabolism of quinolinic acid (QA).</text>
</comment>
<dbReference type="InterPro" id="IPR022412">
    <property type="entry name" value="Quinolinate_PRibosylTrfase_N"/>
</dbReference>
<dbReference type="GO" id="GO:0005737">
    <property type="term" value="C:cytoplasm"/>
    <property type="evidence" value="ECO:0007669"/>
    <property type="project" value="TreeGrafter"/>
</dbReference>
<dbReference type="UniPathway" id="UPA00253">
    <property type="reaction ID" value="UER00331"/>
</dbReference>
<dbReference type="RefSeq" id="WP_013780768.1">
    <property type="nucleotide sequence ID" value="NC_015520.1"/>
</dbReference>
<reference evidence="16 17" key="2">
    <citation type="journal article" date="2011" name="Stand. Genomic Sci.">
        <title>Complete genome sequence of Mahella australiensis type strain (50-1 BON).</title>
        <authorList>
            <person name="Sikorski J."/>
            <person name="Teshima H."/>
            <person name="Nolan M."/>
            <person name="Lucas S."/>
            <person name="Hammon N."/>
            <person name="Deshpande S."/>
            <person name="Cheng J.F."/>
            <person name="Pitluck S."/>
            <person name="Liolios K."/>
            <person name="Pagani I."/>
            <person name="Ivanova N."/>
            <person name="Huntemann M."/>
            <person name="Mavromatis K."/>
            <person name="Ovchinikova G."/>
            <person name="Pati A."/>
            <person name="Tapia R."/>
            <person name="Han C."/>
            <person name="Goodwin L."/>
            <person name="Chen A."/>
            <person name="Palaniappan K."/>
            <person name="Land M."/>
            <person name="Hauser L."/>
            <person name="Ngatchou-Djao O.D."/>
            <person name="Rohde M."/>
            <person name="Pukall R."/>
            <person name="Spring S."/>
            <person name="Abt B."/>
            <person name="Goker M."/>
            <person name="Detter J.C."/>
            <person name="Woyke T."/>
            <person name="Bristow J."/>
            <person name="Markowitz V."/>
            <person name="Hugenholtz P."/>
            <person name="Eisen J.A."/>
            <person name="Kyrpides N.C."/>
            <person name="Klenk H.P."/>
            <person name="Lapidus A."/>
        </authorList>
    </citation>
    <scope>NUCLEOTIDE SEQUENCE [LARGE SCALE GENOMIC DNA]</scope>
    <source>
        <strain evidence="17">DSM 15567 / CIP 107919 / 50-1 BON</strain>
    </source>
</reference>
<proteinExistence type="inferred from homology"/>
<evidence type="ECO:0000256" key="6">
    <source>
        <dbReference type="ARBA" id="ARBA00022642"/>
    </source>
</evidence>
<dbReference type="eggNOG" id="COG0157">
    <property type="taxonomic scope" value="Bacteria"/>
</dbReference>
<dbReference type="AlphaFoldDB" id="F3ZVH6"/>
<evidence type="ECO:0000256" key="12">
    <source>
        <dbReference type="PIRNR" id="PIRNR006250"/>
    </source>
</evidence>
<feature type="binding site" evidence="13">
    <location>
        <position position="101"/>
    </location>
    <ligand>
        <name>substrate</name>
    </ligand>
</feature>
<comment type="catalytic activity">
    <reaction evidence="10">
        <text>nicotinate beta-D-ribonucleotide + CO2 + diphosphate = quinolinate + 5-phospho-alpha-D-ribose 1-diphosphate + 2 H(+)</text>
        <dbReference type="Rhea" id="RHEA:12733"/>
        <dbReference type="ChEBI" id="CHEBI:15378"/>
        <dbReference type="ChEBI" id="CHEBI:16526"/>
        <dbReference type="ChEBI" id="CHEBI:29959"/>
        <dbReference type="ChEBI" id="CHEBI:33019"/>
        <dbReference type="ChEBI" id="CHEBI:57502"/>
        <dbReference type="ChEBI" id="CHEBI:58017"/>
        <dbReference type="EC" id="2.4.2.19"/>
    </reaction>
</comment>
<dbReference type="Gene3D" id="3.20.20.70">
    <property type="entry name" value="Aldolase class I"/>
    <property type="match status" value="1"/>
</dbReference>
<dbReference type="PANTHER" id="PTHR32179:SF3">
    <property type="entry name" value="NICOTINATE-NUCLEOTIDE PYROPHOSPHORYLASE [CARBOXYLATING]"/>
    <property type="match status" value="1"/>
</dbReference>
<dbReference type="GO" id="GO:0009435">
    <property type="term" value="P:NAD+ biosynthetic process"/>
    <property type="evidence" value="ECO:0007669"/>
    <property type="project" value="UniProtKB-UniPathway"/>
</dbReference>
<evidence type="ECO:0000259" key="15">
    <source>
        <dbReference type="Pfam" id="PF02749"/>
    </source>
</evidence>
<dbReference type="InterPro" id="IPR027277">
    <property type="entry name" value="NadC/ModD"/>
</dbReference>
<evidence type="ECO:0000256" key="5">
    <source>
        <dbReference type="ARBA" id="ARBA00011944"/>
    </source>
</evidence>
<feature type="binding site" evidence="13">
    <location>
        <begin position="134"/>
        <end position="136"/>
    </location>
    <ligand>
        <name>substrate</name>
    </ligand>
</feature>
<dbReference type="KEGG" id="mas:Mahau_1141"/>
<organism evidence="16 17">
    <name type="scientific">Mahella australiensis (strain DSM 15567 / CIP 107919 / 50-1 BON)</name>
    <dbReference type="NCBI Taxonomy" id="697281"/>
    <lineage>
        <taxon>Bacteria</taxon>
        <taxon>Bacillati</taxon>
        <taxon>Bacillota</taxon>
        <taxon>Clostridia</taxon>
        <taxon>Thermoanaerobacterales</taxon>
        <taxon>Thermoanaerobacterales Family IV. Incertae Sedis</taxon>
        <taxon>Mahella</taxon>
    </lineage>
</organism>
<evidence type="ECO:0000256" key="1">
    <source>
        <dbReference type="ARBA" id="ARBA00003237"/>
    </source>
</evidence>
<dbReference type="Pfam" id="PF02749">
    <property type="entry name" value="QRPTase_N"/>
    <property type="match status" value="1"/>
</dbReference>
<dbReference type="EMBL" id="CP002360">
    <property type="protein sequence ID" value="AEE96338.1"/>
    <property type="molecule type" value="Genomic_DNA"/>
</dbReference>
<evidence type="ECO:0000256" key="9">
    <source>
        <dbReference type="ARBA" id="ARBA00033102"/>
    </source>
</evidence>
<dbReference type="STRING" id="697281.Mahau_1141"/>
<dbReference type="InterPro" id="IPR013785">
    <property type="entry name" value="Aldolase_TIM"/>
</dbReference>
<evidence type="ECO:0000256" key="11">
    <source>
        <dbReference type="ARBA" id="ARBA00069173"/>
    </source>
</evidence>
<dbReference type="InterPro" id="IPR036068">
    <property type="entry name" value="Nicotinate_pribotase-like_C"/>
</dbReference>
<evidence type="ECO:0000313" key="17">
    <source>
        <dbReference type="Proteomes" id="UP000008457"/>
    </source>
</evidence>
<dbReference type="OrthoDB" id="9782546at2"/>
<evidence type="ECO:0000256" key="8">
    <source>
        <dbReference type="ARBA" id="ARBA00022679"/>
    </source>
</evidence>
<feature type="domain" description="Quinolinate phosphoribosyl transferase C-terminal" evidence="14">
    <location>
        <begin position="113"/>
        <end position="278"/>
    </location>
</feature>
<evidence type="ECO:0000256" key="7">
    <source>
        <dbReference type="ARBA" id="ARBA00022676"/>
    </source>
</evidence>
<keyword evidence="8 12" id="KW-0808">Transferase</keyword>
<dbReference type="GO" id="GO:0034213">
    <property type="term" value="P:quinolinate catabolic process"/>
    <property type="evidence" value="ECO:0007669"/>
    <property type="project" value="TreeGrafter"/>
</dbReference>
<dbReference type="SUPFAM" id="SSF54675">
    <property type="entry name" value="Nicotinate/Quinolinate PRTase N-terminal domain-like"/>
    <property type="match status" value="1"/>
</dbReference>
<feature type="binding site" evidence="13">
    <location>
        <begin position="263"/>
        <end position="265"/>
    </location>
    <ligand>
        <name>substrate</name>
    </ligand>
</feature>
<feature type="domain" description="Quinolinate phosphoribosyl transferase N-terminal" evidence="15">
    <location>
        <begin position="26"/>
        <end position="111"/>
    </location>
</feature>
<dbReference type="GO" id="GO:0004514">
    <property type="term" value="F:nicotinate-nucleotide diphosphorylase (carboxylating) activity"/>
    <property type="evidence" value="ECO:0007669"/>
    <property type="project" value="UniProtKB-EC"/>
</dbReference>
<feature type="binding site" evidence="13">
    <location>
        <position position="168"/>
    </location>
    <ligand>
        <name>substrate</name>
    </ligand>
</feature>
<keyword evidence="6" id="KW-0662">Pyridine nucleotide biosynthesis</keyword>
<dbReference type="PANTHER" id="PTHR32179">
    <property type="entry name" value="NICOTINATE-NUCLEOTIDE PYROPHOSPHORYLASE [CARBOXYLATING]"/>
    <property type="match status" value="1"/>
</dbReference>
<evidence type="ECO:0000256" key="4">
    <source>
        <dbReference type="ARBA" id="ARBA00011218"/>
    </source>
</evidence>
<evidence type="ECO:0000256" key="10">
    <source>
        <dbReference type="ARBA" id="ARBA00047445"/>
    </source>
</evidence>
<dbReference type="SUPFAM" id="SSF51690">
    <property type="entry name" value="Nicotinate/Quinolinate PRTase C-terminal domain-like"/>
    <property type="match status" value="1"/>
</dbReference>
<dbReference type="CDD" id="cd01572">
    <property type="entry name" value="QPRTase"/>
    <property type="match status" value="1"/>
</dbReference>
<dbReference type="InterPro" id="IPR037128">
    <property type="entry name" value="Quinolinate_PRibosylTase_N_sf"/>
</dbReference>
<evidence type="ECO:0000256" key="2">
    <source>
        <dbReference type="ARBA" id="ARBA00004893"/>
    </source>
</evidence>
<feature type="binding site" evidence="13">
    <location>
        <position position="158"/>
    </location>
    <ligand>
        <name>substrate</name>
    </ligand>
</feature>